<keyword evidence="11" id="KW-1003">Cell membrane</keyword>
<dbReference type="InterPro" id="IPR005719">
    <property type="entry name" value="Dihydroorotate_DH_2"/>
</dbReference>
<evidence type="ECO:0000256" key="3">
    <source>
        <dbReference type="ARBA" id="ARBA00005161"/>
    </source>
</evidence>
<comment type="cofactor">
    <cofactor evidence="11">
        <name>FMN</name>
        <dbReference type="ChEBI" id="CHEBI:58210"/>
    </cofactor>
    <text evidence="11">Binds 1 FMN per subunit.</text>
</comment>
<dbReference type="InterPro" id="IPR005720">
    <property type="entry name" value="Dihydroorotate_DH_cat"/>
</dbReference>
<dbReference type="HAMAP" id="MF_00225">
    <property type="entry name" value="DHO_dh_type2"/>
    <property type="match status" value="1"/>
</dbReference>
<feature type="active site" description="Nucleophile" evidence="11">
    <location>
        <position position="171"/>
    </location>
</feature>
<feature type="binding site" evidence="11">
    <location>
        <begin position="316"/>
        <end position="317"/>
    </location>
    <ligand>
        <name>FMN</name>
        <dbReference type="ChEBI" id="CHEBI:58210"/>
    </ligand>
</feature>
<feature type="binding site" evidence="11">
    <location>
        <position position="135"/>
    </location>
    <ligand>
        <name>FMN</name>
        <dbReference type="ChEBI" id="CHEBI:58210"/>
    </ligand>
</feature>
<feature type="binding site" evidence="11">
    <location>
        <begin position="242"/>
        <end position="243"/>
    </location>
    <ligand>
        <name>substrate</name>
    </ligand>
</feature>
<accession>A0ABV7J5S1</accession>
<evidence type="ECO:0000256" key="8">
    <source>
        <dbReference type="ARBA" id="ARBA00023002"/>
    </source>
</evidence>
<proteinExistence type="inferred from homology"/>
<dbReference type="EC" id="1.3.5.2" evidence="11"/>
<keyword evidence="9 11" id="KW-0472">Membrane</keyword>
<comment type="function">
    <text evidence="1 11">Catalyzes the conversion of dihydroorotate to orotate with quinone as electron acceptor.</text>
</comment>
<feature type="binding site" evidence="11">
    <location>
        <begin position="107"/>
        <end position="111"/>
    </location>
    <ligand>
        <name>substrate</name>
    </ligand>
</feature>
<dbReference type="PANTHER" id="PTHR48109:SF4">
    <property type="entry name" value="DIHYDROOROTATE DEHYDROGENASE (QUINONE), MITOCHONDRIAL"/>
    <property type="match status" value="1"/>
</dbReference>
<feature type="binding site" evidence="11">
    <location>
        <position position="168"/>
    </location>
    <ligand>
        <name>FMN</name>
        <dbReference type="ChEBI" id="CHEBI:58210"/>
    </ligand>
</feature>
<dbReference type="EMBL" id="JBHRTS010000002">
    <property type="protein sequence ID" value="MFC3193425.1"/>
    <property type="molecule type" value="Genomic_DNA"/>
</dbReference>
<evidence type="ECO:0000313" key="15">
    <source>
        <dbReference type="Proteomes" id="UP001595533"/>
    </source>
</evidence>
<evidence type="ECO:0000256" key="7">
    <source>
        <dbReference type="ARBA" id="ARBA00022975"/>
    </source>
</evidence>
<evidence type="ECO:0000256" key="12">
    <source>
        <dbReference type="SAM" id="MobiDB-lite"/>
    </source>
</evidence>
<dbReference type="GO" id="GO:0106430">
    <property type="term" value="F:dihydroorotate dehydrogenase (quinone) activity"/>
    <property type="evidence" value="ECO:0007669"/>
    <property type="project" value="UniProtKB-EC"/>
</dbReference>
<feature type="binding site" evidence="11">
    <location>
        <position position="173"/>
    </location>
    <ligand>
        <name>substrate</name>
    </ligand>
</feature>
<evidence type="ECO:0000256" key="2">
    <source>
        <dbReference type="ARBA" id="ARBA00004370"/>
    </source>
</evidence>
<evidence type="ECO:0000256" key="11">
    <source>
        <dbReference type="HAMAP-Rule" id="MF_00225"/>
    </source>
</evidence>
<sequence length="340" mass="37103">MFEWLARNTLQHLPPELAHDLAIKALGSPLAVFAKAPTVNNPVELMGITFPNPVGLAAGFDKNGDALHGLSKQGFGFLEIGTITPKPQAGNDKPRLFRLSADQAIINRMGFNNKGIDHLVKQVKKSSYQGVLGINIGKNKVTPNERAVDDYVHCFEKAHTLCDYITVNISSPNTPDLRELQNDQALTDLLNGVKAKQLECERKDGKYTPILVKISPDQNPQQLAFMVEQIKAAGFDGIICTNTTIDRPDSLQSESSLTRESGGLSGRPLQQKSNQTLGLVREFAGENFPIIAVGGIIDKQDALDKIKLGADLIQIYTGFVLKGNQLIKQINDHLNSEDTA</sequence>
<dbReference type="CDD" id="cd04738">
    <property type="entry name" value="DHOD_2_like"/>
    <property type="match status" value="1"/>
</dbReference>
<keyword evidence="7 11" id="KW-0665">Pyrimidine biosynthesis</keyword>
<evidence type="ECO:0000256" key="5">
    <source>
        <dbReference type="ARBA" id="ARBA00022630"/>
    </source>
</evidence>
<comment type="subunit">
    <text evidence="11">Monomer.</text>
</comment>
<dbReference type="NCBIfam" id="TIGR01036">
    <property type="entry name" value="pyrD_sub2"/>
    <property type="match status" value="1"/>
</dbReference>
<comment type="pathway">
    <text evidence="3 11">Pyrimidine metabolism; UMP biosynthesis via de novo pathway; orotate from (S)-dihydroorotate (quinone route): step 1/1.</text>
</comment>
<feature type="binding site" evidence="11">
    <location>
        <position position="241"/>
    </location>
    <ligand>
        <name>FMN</name>
        <dbReference type="ChEBI" id="CHEBI:58210"/>
    </ligand>
</feature>
<keyword evidence="8 11" id="KW-0560">Oxidoreductase</keyword>
<dbReference type="Gene3D" id="3.20.20.70">
    <property type="entry name" value="Aldolase class I"/>
    <property type="match status" value="1"/>
</dbReference>
<feature type="binding site" evidence="11">
    <location>
        <position position="62"/>
    </location>
    <ligand>
        <name>substrate</name>
    </ligand>
</feature>
<evidence type="ECO:0000256" key="6">
    <source>
        <dbReference type="ARBA" id="ARBA00022643"/>
    </source>
</evidence>
<keyword evidence="5 11" id="KW-0285">Flavoprotein</keyword>
<dbReference type="PROSITE" id="PS00911">
    <property type="entry name" value="DHODEHASE_1"/>
    <property type="match status" value="1"/>
</dbReference>
<dbReference type="InterPro" id="IPR012135">
    <property type="entry name" value="Dihydroorotate_DH_1_2"/>
</dbReference>
<evidence type="ECO:0000256" key="1">
    <source>
        <dbReference type="ARBA" id="ARBA00003125"/>
    </source>
</evidence>
<evidence type="ECO:0000256" key="10">
    <source>
        <dbReference type="ARBA" id="ARBA00048639"/>
    </source>
</evidence>
<comment type="caution">
    <text evidence="14">The sequence shown here is derived from an EMBL/GenBank/DDBJ whole genome shotgun (WGS) entry which is preliminary data.</text>
</comment>
<feature type="binding site" evidence="11">
    <location>
        <position position="168"/>
    </location>
    <ligand>
        <name>substrate</name>
    </ligand>
</feature>
<protein>
    <recommendedName>
        <fullName evidence="11">Dihydroorotate dehydrogenase (quinone)</fullName>
        <ecNumber evidence="11">1.3.5.2</ecNumber>
    </recommendedName>
    <alternativeName>
        <fullName evidence="11">DHOdehase</fullName>
        <shortName evidence="11">DHOD</shortName>
        <shortName evidence="11">DHODase</shortName>
    </alternativeName>
    <alternativeName>
        <fullName evidence="11">Dihydroorotate oxidase</fullName>
    </alternativeName>
</protein>
<dbReference type="InterPro" id="IPR013785">
    <property type="entry name" value="Aldolase_TIM"/>
</dbReference>
<dbReference type="NCBIfam" id="NF003652">
    <property type="entry name" value="PRK05286.2-5"/>
    <property type="match status" value="1"/>
</dbReference>
<comment type="subcellular location">
    <subcellularLocation>
        <location evidence="11">Cell membrane</location>
        <topology evidence="11">Peripheral membrane protein</topology>
    </subcellularLocation>
    <subcellularLocation>
        <location evidence="2">Membrane</location>
    </subcellularLocation>
</comment>
<evidence type="ECO:0000259" key="13">
    <source>
        <dbReference type="Pfam" id="PF01180"/>
    </source>
</evidence>
<dbReference type="SUPFAM" id="SSF51395">
    <property type="entry name" value="FMN-linked oxidoreductases"/>
    <property type="match status" value="1"/>
</dbReference>
<feature type="binding site" evidence="11">
    <location>
        <position position="266"/>
    </location>
    <ligand>
        <name>FMN</name>
        <dbReference type="ChEBI" id="CHEBI:58210"/>
    </ligand>
</feature>
<organism evidence="14 15">
    <name type="scientific">Marinicella sediminis</name>
    <dbReference type="NCBI Taxonomy" id="1792834"/>
    <lineage>
        <taxon>Bacteria</taxon>
        <taxon>Pseudomonadati</taxon>
        <taxon>Pseudomonadota</taxon>
        <taxon>Gammaproteobacteria</taxon>
        <taxon>Lysobacterales</taxon>
        <taxon>Marinicellaceae</taxon>
        <taxon>Marinicella</taxon>
    </lineage>
</organism>
<keyword evidence="6 11" id="KW-0288">FMN</keyword>
<reference evidence="15" key="1">
    <citation type="journal article" date="2019" name="Int. J. Syst. Evol. Microbiol.">
        <title>The Global Catalogue of Microorganisms (GCM) 10K type strain sequencing project: providing services to taxonomists for standard genome sequencing and annotation.</title>
        <authorList>
            <consortium name="The Broad Institute Genomics Platform"/>
            <consortium name="The Broad Institute Genome Sequencing Center for Infectious Disease"/>
            <person name="Wu L."/>
            <person name="Ma J."/>
        </authorList>
    </citation>
    <scope>NUCLEOTIDE SEQUENCE [LARGE SCALE GENOMIC DNA]</scope>
    <source>
        <strain evidence="15">KCTC 42953</strain>
    </source>
</reference>
<dbReference type="PANTHER" id="PTHR48109">
    <property type="entry name" value="DIHYDROOROTATE DEHYDROGENASE (QUINONE), MITOCHONDRIAL-RELATED"/>
    <property type="match status" value="1"/>
</dbReference>
<feature type="binding site" evidence="11">
    <location>
        <begin position="58"/>
        <end position="62"/>
    </location>
    <ligand>
        <name>FMN</name>
        <dbReference type="ChEBI" id="CHEBI:58210"/>
    </ligand>
</feature>
<dbReference type="InterPro" id="IPR001295">
    <property type="entry name" value="Dihydroorotate_DH_CS"/>
</dbReference>
<comment type="similarity">
    <text evidence="4 11">Belongs to the dihydroorotate dehydrogenase family. Type 2 subfamily.</text>
</comment>
<feature type="binding site" evidence="11">
    <location>
        <position position="82"/>
    </location>
    <ligand>
        <name>FMN</name>
        <dbReference type="ChEBI" id="CHEBI:58210"/>
    </ligand>
</feature>
<feature type="binding site" evidence="11">
    <location>
        <position position="213"/>
    </location>
    <ligand>
        <name>FMN</name>
        <dbReference type="ChEBI" id="CHEBI:58210"/>
    </ligand>
</feature>
<dbReference type="Pfam" id="PF01180">
    <property type="entry name" value="DHO_dh"/>
    <property type="match status" value="1"/>
</dbReference>
<gene>
    <name evidence="11" type="primary">pyrD</name>
    <name evidence="14" type="ORF">ACFODZ_04110</name>
</gene>
<evidence type="ECO:0000256" key="9">
    <source>
        <dbReference type="ARBA" id="ARBA00023136"/>
    </source>
</evidence>
<dbReference type="PIRSF" id="PIRSF000164">
    <property type="entry name" value="DHO_oxidase"/>
    <property type="match status" value="1"/>
</dbReference>
<feature type="region of interest" description="Disordered" evidence="12">
    <location>
        <begin position="246"/>
        <end position="270"/>
    </location>
</feature>
<feature type="compositionally biased region" description="Polar residues" evidence="12">
    <location>
        <begin position="246"/>
        <end position="259"/>
    </location>
</feature>
<feature type="domain" description="Dihydroorotate dehydrogenase catalytic" evidence="13">
    <location>
        <begin position="43"/>
        <end position="336"/>
    </location>
</feature>
<feature type="binding site" evidence="11">
    <location>
        <position position="295"/>
    </location>
    <ligand>
        <name>FMN</name>
        <dbReference type="ChEBI" id="CHEBI:58210"/>
    </ligand>
</feature>
<dbReference type="Proteomes" id="UP001595533">
    <property type="component" value="Unassembled WGS sequence"/>
</dbReference>
<evidence type="ECO:0000313" key="14">
    <source>
        <dbReference type="EMBL" id="MFC3193425.1"/>
    </source>
</evidence>
<dbReference type="NCBIfam" id="NF003645">
    <property type="entry name" value="PRK05286.1-2"/>
    <property type="match status" value="1"/>
</dbReference>
<comment type="catalytic activity">
    <reaction evidence="10 11">
        <text>(S)-dihydroorotate + a quinone = orotate + a quinol</text>
        <dbReference type="Rhea" id="RHEA:30187"/>
        <dbReference type="ChEBI" id="CHEBI:24646"/>
        <dbReference type="ChEBI" id="CHEBI:30839"/>
        <dbReference type="ChEBI" id="CHEBI:30864"/>
        <dbReference type="ChEBI" id="CHEBI:132124"/>
        <dbReference type="EC" id="1.3.5.2"/>
    </reaction>
</comment>
<dbReference type="RefSeq" id="WP_077410170.1">
    <property type="nucleotide sequence ID" value="NZ_JBHRTS010000002.1"/>
</dbReference>
<name>A0ABV7J5S1_9GAMM</name>
<evidence type="ECO:0000256" key="4">
    <source>
        <dbReference type="ARBA" id="ARBA00005359"/>
    </source>
</evidence>
<dbReference type="InterPro" id="IPR050074">
    <property type="entry name" value="DHO_dehydrogenase"/>
</dbReference>
<keyword evidence="15" id="KW-1185">Reference proteome</keyword>